<feature type="transmembrane region" description="Helical" evidence="1">
    <location>
        <begin position="108"/>
        <end position="128"/>
    </location>
</feature>
<feature type="transmembrane region" description="Helical" evidence="1">
    <location>
        <begin position="77"/>
        <end position="96"/>
    </location>
</feature>
<evidence type="ECO:0000313" key="3">
    <source>
        <dbReference type="Proteomes" id="UP000190135"/>
    </source>
</evidence>
<accession>A0A1T4T8J7</accession>
<dbReference type="OrthoDB" id="21979at2"/>
<dbReference type="AlphaFoldDB" id="A0A1T4T8J7"/>
<evidence type="ECO:0000313" key="2">
    <source>
        <dbReference type="EMBL" id="SKA36756.1"/>
    </source>
</evidence>
<feature type="transmembrane region" description="Helical" evidence="1">
    <location>
        <begin position="135"/>
        <end position="156"/>
    </location>
</feature>
<gene>
    <name evidence="2" type="ORF">SAMN05428963_12113</name>
</gene>
<dbReference type="PANTHER" id="PTHR34989">
    <property type="entry name" value="PROTEIN HDED"/>
    <property type="match status" value="1"/>
</dbReference>
<dbReference type="PANTHER" id="PTHR34989:SF1">
    <property type="entry name" value="PROTEIN HDED"/>
    <property type="match status" value="1"/>
</dbReference>
<dbReference type="Pfam" id="PF03729">
    <property type="entry name" value="DUF308"/>
    <property type="match status" value="1"/>
</dbReference>
<dbReference type="InterPro" id="IPR005325">
    <property type="entry name" value="DUF308_memb"/>
</dbReference>
<dbReference type="RefSeq" id="WP_078710302.1">
    <property type="nucleotide sequence ID" value="NZ_FUXL01000021.1"/>
</dbReference>
<keyword evidence="3" id="KW-1185">Reference proteome</keyword>
<feature type="transmembrane region" description="Helical" evidence="1">
    <location>
        <begin position="52"/>
        <end position="70"/>
    </location>
</feature>
<organism evidence="2 3">
    <name type="scientific">Consotaella salsifontis</name>
    <dbReference type="NCBI Taxonomy" id="1365950"/>
    <lineage>
        <taxon>Bacteria</taxon>
        <taxon>Pseudomonadati</taxon>
        <taxon>Pseudomonadota</taxon>
        <taxon>Alphaproteobacteria</taxon>
        <taxon>Hyphomicrobiales</taxon>
        <taxon>Aurantimonadaceae</taxon>
        <taxon>Consotaella</taxon>
    </lineage>
</organism>
<proteinExistence type="predicted"/>
<dbReference type="STRING" id="1365950.SAMN05428963_12113"/>
<dbReference type="Proteomes" id="UP000190135">
    <property type="component" value="Unassembled WGS sequence"/>
</dbReference>
<keyword evidence="1" id="KW-1133">Transmembrane helix</keyword>
<evidence type="ECO:0000256" key="1">
    <source>
        <dbReference type="SAM" id="Phobius"/>
    </source>
</evidence>
<keyword evidence="1" id="KW-0812">Transmembrane</keyword>
<reference evidence="3" key="1">
    <citation type="submission" date="2017-02" db="EMBL/GenBank/DDBJ databases">
        <authorList>
            <person name="Varghese N."/>
            <person name="Submissions S."/>
        </authorList>
    </citation>
    <scope>NUCLEOTIDE SEQUENCE [LARGE SCALE GENOMIC DNA]</scope>
    <source>
        <strain evidence="3">USBA 369</strain>
    </source>
</reference>
<protein>
    <submittedName>
        <fullName evidence="2">Uncharacterized membrane protein HdeD, DUF308 family</fullName>
    </submittedName>
</protein>
<name>A0A1T4T8J7_9HYPH</name>
<keyword evidence="1" id="KW-0472">Membrane</keyword>
<dbReference type="EMBL" id="FUXL01000021">
    <property type="protein sequence ID" value="SKA36756.1"/>
    <property type="molecule type" value="Genomic_DNA"/>
</dbReference>
<sequence>MSSLNENKTLPGRLGRHLGEHRGFYVFQGVLLAIMGIIAIAAPLAATLASTVFFAWLLIIGGIAGMANAFRAKAAPGFWANILLAVLAVILGGIMLLDPLVGGITLTWLLAFFLLFSGAMNIAVAMAMRSYSARFWLILLSGGIDVVLALILLLGLPETAMWAVGLFLGLSFLSSGVGLILAALAAPSAD</sequence>
<dbReference type="InterPro" id="IPR052712">
    <property type="entry name" value="Acid_resist_chaperone_HdeD"/>
</dbReference>
<dbReference type="GO" id="GO:0005886">
    <property type="term" value="C:plasma membrane"/>
    <property type="evidence" value="ECO:0007669"/>
    <property type="project" value="TreeGrafter"/>
</dbReference>
<feature type="transmembrane region" description="Helical" evidence="1">
    <location>
        <begin position="162"/>
        <end position="186"/>
    </location>
</feature>
<feature type="transmembrane region" description="Helical" evidence="1">
    <location>
        <begin position="23"/>
        <end position="46"/>
    </location>
</feature>